<protein>
    <recommendedName>
        <fullName evidence="5">Polyamine aminopropyltransferase</fullName>
    </recommendedName>
    <alternativeName>
        <fullName evidence="5">Putrescine aminopropyltransferase</fullName>
        <shortName evidence="5">PAPT</shortName>
    </alternativeName>
    <alternativeName>
        <fullName evidence="5">Spermidine synthase</fullName>
        <shortName evidence="5">SPDS</shortName>
        <shortName evidence="5">SPDSY</shortName>
        <ecNumber evidence="5">2.5.1.16</ecNumber>
    </alternativeName>
</protein>
<comment type="subcellular location">
    <subcellularLocation>
        <location evidence="5">Cell membrane</location>
        <topology evidence="5">Multi-pass membrane protein</topology>
    </subcellularLocation>
</comment>
<evidence type="ECO:0000259" key="7">
    <source>
        <dbReference type="PROSITE" id="PS51006"/>
    </source>
</evidence>
<dbReference type="Gene3D" id="3.40.50.150">
    <property type="entry name" value="Vaccinia Virus protein VP39"/>
    <property type="match status" value="1"/>
</dbReference>
<sequence>MSNVFKGNVMIAGWSLVGYCLGYPVLLANYFYEKPLIDIFGYLFIFFSGIFLTRKFLQKWSGLRYMAIALIILPLAWLKLDYWLYSTLYSPQFILYLELLLLSVSAYALFRYPIVPKAPKWTLLVLVPFFLFGFLLSFFSKEHSFSEMLVLFFATGLIAHYWEVKRSIAVVTAHGAITFLIGSNFFDPPKFFETQSNFHDKVVYSYTTDIQRVDITEWKGDHWFYADGVNQFSSIDAWLFYEPFAFPVLNLVSDVNEVLVVGGENGMLVNELFKAGLEHIDQVPIDGKLLELASEEELFLRYNREYPADKKAQVVASDIFDYLNSSNRKYDIIFLDVADPIDIERNQFFTQEFYELVSRNLTIKGLVVTQSGSPYFATEAYDIVLKTMEAANLNVVSYHNQILTLGEWSWAIGSANMGKSDMKSRLAKSKFEQYPTKWLNQEAMQMMLSFGKPSRKTEALKINTIKDPVLYKYYLNGNYGFK</sequence>
<dbReference type="GO" id="GO:0010487">
    <property type="term" value="F:thermospermine synthase activity"/>
    <property type="evidence" value="ECO:0007669"/>
    <property type="project" value="UniProtKB-ARBA"/>
</dbReference>
<comment type="caution">
    <text evidence="5">Lacks conserved residue(s) required for the propagation of feature annotation.</text>
</comment>
<feature type="domain" description="PABS" evidence="7">
    <location>
        <begin position="160"/>
        <end position="415"/>
    </location>
</feature>
<keyword evidence="2 5" id="KW-0808">Transferase</keyword>
<reference evidence="8 9" key="1">
    <citation type="submission" date="2016-08" db="EMBL/GenBank/DDBJ databases">
        <title>Draft genome of Fabibacter sp. strain SK-8.</title>
        <authorList>
            <person name="Wong S.-K."/>
            <person name="Hamasaki K."/>
            <person name="Yoshizawa S."/>
        </authorList>
    </citation>
    <scope>NUCLEOTIDE SEQUENCE [LARGE SCALE GENOMIC DNA]</scope>
    <source>
        <strain evidence="8 9">SK-8</strain>
    </source>
</reference>
<evidence type="ECO:0000256" key="4">
    <source>
        <dbReference type="ARBA" id="ARBA00023115"/>
    </source>
</evidence>
<gene>
    <name evidence="5" type="primary">speE</name>
    <name evidence="8" type="ORF">BFP71_02880</name>
</gene>
<comment type="caution">
    <text evidence="8">The sequence shown here is derived from an EMBL/GenBank/DDBJ whole genome shotgun (WGS) entry which is preliminary data.</text>
</comment>
<dbReference type="SUPFAM" id="SSF53335">
    <property type="entry name" value="S-adenosyl-L-methionine-dependent methyltransferases"/>
    <property type="match status" value="1"/>
</dbReference>
<comment type="function">
    <text evidence="5">Catalyzes the irreversible transfer of a propylamine group from the amino donor S-adenosylmethioninamine (decarboxy-AdoMet) to putrescine (1,4-diaminobutane) to yield spermidine.</text>
</comment>
<dbReference type="Proteomes" id="UP000095552">
    <property type="component" value="Unassembled WGS sequence"/>
</dbReference>
<dbReference type="InterPro" id="IPR029063">
    <property type="entry name" value="SAM-dependent_MTases_sf"/>
</dbReference>
<feature type="binding site" evidence="5">
    <location>
        <position position="265"/>
    </location>
    <ligand>
        <name>spermidine</name>
        <dbReference type="ChEBI" id="CHEBI:57834"/>
    </ligand>
</feature>
<proteinExistence type="inferred from homology"/>
<dbReference type="PANTHER" id="PTHR43317:SF1">
    <property type="entry name" value="THERMOSPERMINE SYNTHASE ACAULIS5"/>
    <property type="match status" value="1"/>
</dbReference>
<evidence type="ECO:0000313" key="8">
    <source>
        <dbReference type="EMBL" id="OEK06628.1"/>
    </source>
</evidence>
<feature type="transmembrane region" description="Helical" evidence="5">
    <location>
        <begin position="121"/>
        <end position="139"/>
    </location>
</feature>
<keyword evidence="5" id="KW-1003">Cell membrane</keyword>
<feature type="binding site" evidence="5">
    <location>
        <position position="211"/>
    </location>
    <ligand>
        <name>S-methyl-5'-thioadenosine</name>
        <dbReference type="ChEBI" id="CHEBI:17509"/>
    </ligand>
</feature>
<evidence type="ECO:0000313" key="9">
    <source>
        <dbReference type="Proteomes" id="UP000095552"/>
    </source>
</evidence>
<keyword evidence="3 5" id="KW-0745">Spermidine biosynthesis</keyword>
<feature type="active site" description="Proton acceptor" evidence="5 6">
    <location>
        <position position="336"/>
    </location>
</feature>
<dbReference type="EC" id="2.5.1.16" evidence="5"/>
<dbReference type="OrthoDB" id="9793120at2"/>
<comment type="subunit">
    <text evidence="5">Homodimer or homotetramer.</text>
</comment>
<accession>A0A1E5T5L0</accession>
<dbReference type="Pfam" id="PF01564">
    <property type="entry name" value="Spermine_synth"/>
    <property type="match status" value="1"/>
</dbReference>
<feature type="transmembrane region" description="Helical" evidence="5">
    <location>
        <begin position="12"/>
        <end position="30"/>
    </location>
</feature>
<dbReference type="PROSITE" id="PS51006">
    <property type="entry name" value="PABS_2"/>
    <property type="match status" value="1"/>
</dbReference>
<feature type="transmembrane region" description="Helical" evidence="5">
    <location>
        <begin position="36"/>
        <end position="53"/>
    </location>
</feature>
<keyword evidence="5" id="KW-0812">Transmembrane</keyword>
<keyword evidence="5" id="KW-1133">Transmembrane helix</keyword>
<name>A0A1E5T5L0_9BACT</name>
<evidence type="ECO:0000256" key="6">
    <source>
        <dbReference type="PROSITE-ProRule" id="PRU00354"/>
    </source>
</evidence>
<comment type="pathway">
    <text evidence="5">Amine and polyamine biosynthesis; spermidine biosynthesis; spermidine from putrescine: step 1/1.</text>
</comment>
<dbReference type="InterPro" id="IPR001045">
    <property type="entry name" value="Spermi_synthase"/>
</dbReference>
<comment type="catalytic activity">
    <reaction evidence="5">
        <text>S-adenosyl 3-(methylsulfanyl)propylamine + putrescine = S-methyl-5'-thioadenosine + spermidine + H(+)</text>
        <dbReference type="Rhea" id="RHEA:12721"/>
        <dbReference type="ChEBI" id="CHEBI:15378"/>
        <dbReference type="ChEBI" id="CHEBI:17509"/>
        <dbReference type="ChEBI" id="CHEBI:57443"/>
        <dbReference type="ChEBI" id="CHEBI:57834"/>
        <dbReference type="ChEBI" id="CHEBI:326268"/>
        <dbReference type="EC" id="2.5.1.16"/>
    </reaction>
</comment>
<keyword evidence="4 5" id="KW-0620">Polyamine biosynthesis</keyword>
<evidence type="ECO:0000256" key="2">
    <source>
        <dbReference type="ARBA" id="ARBA00022679"/>
    </source>
</evidence>
<feature type="transmembrane region" description="Helical" evidence="5">
    <location>
        <begin position="91"/>
        <end position="109"/>
    </location>
</feature>
<feature type="transmembrane region" description="Helical" evidence="5">
    <location>
        <begin position="65"/>
        <end position="85"/>
    </location>
</feature>
<evidence type="ECO:0000256" key="5">
    <source>
        <dbReference type="HAMAP-Rule" id="MF_00198"/>
    </source>
</evidence>
<dbReference type="GO" id="GO:0005886">
    <property type="term" value="C:plasma membrane"/>
    <property type="evidence" value="ECO:0007669"/>
    <property type="project" value="UniProtKB-SubCell"/>
</dbReference>
<dbReference type="RefSeq" id="WP_069833940.1">
    <property type="nucleotide sequence ID" value="NZ_MDGQ01000003.1"/>
</dbReference>
<keyword evidence="5" id="KW-0472">Membrane</keyword>
<dbReference type="EMBL" id="MDGQ01000003">
    <property type="protein sequence ID" value="OEK06628.1"/>
    <property type="molecule type" value="Genomic_DNA"/>
</dbReference>
<dbReference type="PANTHER" id="PTHR43317">
    <property type="entry name" value="THERMOSPERMINE SYNTHASE ACAULIS5"/>
    <property type="match status" value="1"/>
</dbReference>
<dbReference type="UniPathway" id="UPA00248">
    <property type="reaction ID" value="UER00314"/>
</dbReference>
<dbReference type="STRING" id="1563681.BFP71_02880"/>
<evidence type="ECO:0000256" key="1">
    <source>
        <dbReference type="ARBA" id="ARBA00007867"/>
    </source>
</evidence>
<dbReference type="GO" id="GO:0008295">
    <property type="term" value="P:spermidine biosynthetic process"/>
    <property type="evidence" value="ECO:0007669"/>
    <property type="project" value="UniProtKB-UniRule"/>
</dbReference>
<dbReference type="GO" id="GO:0004766">
    <property type="term" value="F:spermidine synthase activity"/>
    <property type="evidence" value="ECO:0007669"/>
    <property type="project" value="UniProtKB-UniRule"/>
</dbReference>
<evidence type="ECO:0000256" key="3">
    <source>
        <dbReference type="ARBA" id="ARBA00023066"/>
    </source>
</evidence>
<dbReference type="HAMAP" id="MF_00198">
    <property type="entry name" value="Spermidine_synth"/>
    <property type="match status" value="1"/>
</dbReference>
<comment type="similarity">
    <text evidence="1 5">Belongs to the spermidine/spermine synthase family.</text>
</comment>
<organism evidence="8 9">
    <name type="scientific">Roseivirga misakiensis</name>
    <dbReference type="NCBI Taxonomy" id="1563681"/>
    <lineage>
        <taxon>Bacteria</taxon>
        <taxon>Pseudomonadati</taxon>
        <taxon>Bacteroidota</taxon>
        <taxon>Cytophagia</taxon>
        <taxon>Cytophagales</taxon>
        <taxon>Roseivirgaceae</taxon>
        <taxon>Roseivirga</taxon>
    </lineage>
</organism>
<keyword evidence="9" id="KW-1185">Reference proteome</keyword>
<dbReference type="AlphaFoldDB" id="A0A1E5T5L0"/>
<dbReference type="InterPro" id="IPR030374">
    <property type="entry name" value="PABS"/>
</dbReference>